<reference evidence="5 6" key="1">
    <citation type="journal article" date="2013" name="Genome Announc.">
        <title>Genome Sequence of Sporolactobacillus laevolacticus DSM442, an Efficient Polymer-Grade D-Lactate Producer from Agricultural Waste Cottonseed as a Nitrogen Source.</title>
        <authorList>
            <person name="Wang H."/>
            <person name="Wang L."/>
            <person name="Ju J."/>
            <person name="Yu B."/>
            <person name="Ma Y."/>
        </authorList>
    </citation>
    <scope>NUCLEOTIDE SEQUENCE [LARGE SCALE GENOMIC DNA]</scope>
    <source>
        <strain evidence="5 6">DSM 442</strain>
    </source>
</reference>
<dbReference type="InterPro" id="IPR036388">
    <property type="entry name" value="WH-like_DNA-bd_sf"/>
</dbReference>
<dbReference type="InterPro" id="IPR036390">
    <property type="entry name" value="WH_DNA-bd_sf"/>
</dbReference>
<feature type="domain" description="HTH asnC-type" evidence="4">
    <location>
        <begin position="1"/>
        <end position="75"/>
    </location>
</feature>
<dbReference type="SUPFAM" id="SSF54909">
    <property type="entry name" value="Dimeric alpha+beta barrel"/>
    <property type="match status" value="1"/>
</dbReference>
<organism evidence="5 6">
    <name type="scientific">Sporolactobacillus laevolacticus DSM 442</name>
    <dbReference type="NCBI Taxonomy" id="1395513"/>
    <lineage>
        <taxon>Bacteria</taxon>
        <taxon>Bacillati</taxon>
        <taxon>Bacillota</taxon>
        <taxon>Bacilli</taxon>
        <taxon>Bacillales</taxon>
        <taxon>Sporolactobacillaceae</taxon>
        <taxon>Sporolactobacillus</taxon>
    </lineage>
</organism>
<dbReference type="SMART" id="SM00344">
    <property type="entry name" value="HTH_ASNC"/>
    <property type="match status" value="1"/>
</dbReference>
<dbReference type="Gene3D" id="3.30.70.920">
    <property type="match status" value="1"/>
</dbReference>
<dbReference type="InterPro" id="IPR011008">
    <property type="entry name" value="Dimeric_a/b-barrel"/>
</dbReference>
<dbReference type="GO" id="GO:0005829">
    <property type="term" value="C:cytosol"/>
    <property type="evidence" value="ECO:0007669"/>
    <property type="project" value="TreeGrafter"/>
</dbReference>
<evidence type="ECO:0000313" key="5">
    <source>
        <dbReference type="EMBL" id="EST11011.1"/>
    </source>
</evidence>
<accession>V6IWN5</accession>
<dbReference type="GO" id="GO:0043200">
    <property type="term" value="P:response to amino acid"/>
    <property type="evidence" value="ECO:0007669"/>
    <property type="project" value="TreeGrafter"/>
</dbReference>
<dbReference type="InterPro" id="IPR019888">
    <property type="entry name" value="Tscrpt_reg_AsnC-like"/>
</dbReference>
<keyword evidence="3" id="KW-0804">Transcription</keyword>
<dbReference type="Pfam" id="PF01037">
    <property type="entry name" value="AsnC_trans_reg"/>
    <property type="match status" value="1"/>
</dbReference>
<comment type="caution">
    <text evidence="5">The sequence shown here is derived from an EMBL/GenBank/DDBJ whole genome shotgun (WGS) entry which is preliminary data.</text>
</comment>
<dbReference type="EMBL" id="AWTC01000014">
    <property type="protein sequence ID" value="EST11011.1"/>
    <property type="molecule type" value="Genomic_DNA"/>
</dbReference>
<dbReference type="OrthoDB" id="34294at2"/>
<evidence type="ECO:0000256" key="3">
    <source>
        <dbReference type="ARBA" id="ARBA00023163"/>
    </source>
</evidence>
<dbReference type="Pfam" id="PF13404">
    <property type="entry name" value="HTH_AsnC-type"/>
    <property type="match status" value="1"/>
</dbReference>
<evidence type="ECO:0000259" key="4">
    <source>
        <dbReference type="PROSITE" id="PS50956"/>
    </source>
</evidence>
<evidence type="ECO:0000256" key="2">
    <source>
        <dbReference type="ARBA" id="ARBA00023125"/>
    </source>
</evidence>
<dbReference type="Gene3D" id="1.10.10.10">
    <property type="entry name" value="Winged helix-like DNA-binding domain superfamily/Winged helix DNA-binding domain"/>
    <property type="match status" value="1"/>
</dbReference>
<evidence type="ECO:0000313" key="6">
    <source>
        <dbReference type="Proteomes" id="UP000018296"/>
    </source>
</evidence>
<dbReference type="SUPFAM" id="SSF46785">
    <property type="entry name" value="Winged helix' DNA-binding domain"/>
    <property type="match status" value="1"/>
</dbReference>
<dbReference type="RefSeq" id="WP_023510972.1">
    <property type="nucleotide sequence ID" value="NZ_AWTC01000014.1"/>
</dbReference>
<name>V6IWN5_9BACL</name>
<dbReference type="InterPro" id="IPR000485">
    <property type="entry name" value="AsnC-type_HTH_dom"/>
</dbReference>
<dbReference type="GO" id="GO:0043565">
    <property type="term" value="F:sequence-specific DNA binding"/>
    <property type="evidence" value="ECO:0007669"/>
    <property type="project" value="InterPro"/>
</dbReference>
<dbReference type="eggNOG" id="COG1522">
    <property type="taxonomic scope" value="Bacteria"/>
</dbReference>
<dbReference type="PATRIC" id="fig|1395513.3.peg.2775"/>
<dbReference type="Proteomes" id="UP000018296">
    <property type="component" value="Unassembled WGS sequence"/>
</dbReference>
<dbReference type="InterPro" id="IPR019887">
    <property type="entry name" value="Tscrpt_reg_AsnC/Lrp_C"/>
</dbReference>
<dbReference type="PANTHER" id="PTHR30154:SF55">
    <property type="entry name" value="HTH-TYPE TRANSCRIPTIONAL REGULATOR LRPB"/>
    <property type="match status" value="1"/>
</dbReference>
<dbReference type="PRINTS" id="PR00033">
    <property type="entry name" value="HTHASNC"/>
</dbReference>
<dbReference type="PANTHER" id="PTHR30154">
    <property type="entry name" value="LEUCINE-RESPONSIVE REGULATORY PROTEIN"/>
    <property type="match status" value="1"/>
</dbReference>
<dbReference type="AlphaFoldDB" id="V6IWN5"/>
<sequence length="133" mass="15638">MDEFDQKIISWLTKNSRLTWKQIGEKIHMTGQAVGQRVQRLIDQGTIQRFSIERRYDAIQFITIYMSSSDYAGFEHMIIQNPDCIEAHKISGDGCYMLKTSFSDTEKLDDFCTQLLKFGRYKVNSSIRKIEFY</sequence>
<evidence type="ECO:0000256" key="1">
    <source>
        <dbReference type="ARBA" id="ARBA00023015"/>
    </source>
</evidence>
<proteinExistence type="predicted"/>
<dbReference type="STRING" id="1395513.P343_13695"/>
<keyword evidence="1" id="KW-0805">Transcription regulation</keyword>
<protein>
    <submittedName>
        <fullName evidence="5">Transcriptional regulator</fullName>
    </submittedName>
</protein>
<dbReference type="PROSITE" id="PS50956">
    <property type="entry name" value="HTH_ASNC_2"/>
    <property type="match status" value="1"/>
</dbReference>
<gene>
    <name evidence="5" type="ORF">P343_13695</name>
</gene>
<keyword evidence="6" id="KW-1185">Reference proteome</keyword>
<keyword evidence="2" id="KW-0238">DNA-binding</keyword>